<keyword evidence="1" id="KW-0472">Membrane</keyword>
<evidence type="ECO:0000256" key="1">
    <source>
        <dbReference type="SAM" id="Phobius"/>
    </source>
</evidence>
<dbReference type="RefSeq" id="WP_157396701.1">
    <property type="nucleotide sequence ID" value="NZ_WSEL01000003.1"/>
</dbReference>
<evidence type="ECO:0000259" key="2">
    <source>
        <dbReference type="Pfam" id="PF13239"/>
    </source>
</evidence>
<reference evidence="3 4" key="1">
    <citation type="submission" date="2019-12" db="EMBL/GenBank/DDBJ databases">
        <authorList>
            <person name="Huq M.A."/>
        </authorList>
    </citation>
    <scope>NUCLEOTIDE SEQUENCE [LARGE SCALE GENOMIC DNA]</scope>
    <source>
        <strain evidence="3 4">MAH-25</strain>
    </source>
</reference>
<keyword evidence="4" id="KW-1185">Reference proteome</keyword>
<name>A0A6N8IP43_9BURK</name>
<feature type="transmembrane region" description="Helical" evidence="1">
    <location>
        <begin position="22"/>
        <end position="43"/>
    </location>
</feature>
<keyword evidence="1" id="KW-1133">Transmembrane helix</keyword>
<dbReference type="AlphaFoldDB" id="A0A6N8IP43"/>
<dbReference type="Pfam" id="PF13239">
    <property type="entry name" value="2TM"/>
    <property type="match status" value="1"/>
</dbReference>
<dbReference type="Proteomes" id="UP000469385">
    <property type="component" value="Unassembled WGS sequence"/>
</dbReference>
<comment type="caution">
    <text evidence="3">The sequence shown here is derived from an EMBL/GenBank/DDBJ whole genome shotgun (WGS) entry which is preliminary data.</text>
</comment>
<protein>
    <recommendedName>
        <fullName evidence="2">2TM domain-containing protein</fullName>
    </recommendedName>
</protein>
<accession>A0A6N8IP43</accession>
<dbReference type="EMBL" id="WSEL01000003">
    <property type="protein sequence ID" value="MVQ28621.1"/>
    <property type="molecule type" value="Genomic_DNA"/>
</dbReference>
<dbReference type="InterPro" id="IPR025698">
    <property type="entry name" value="2TM_dom"/>
</dbReference>
<keyword evidence="1" id="KW-0812">Transmembrane</keyword>
<evidence type="ECO:0000313" key="4">
    <source>
        <dbReference type="Proteomes" id="UP000469385"/>
    </source>
</evidence>
<gene>
    <name evidence="3" type="ORF">GON04_04140</name>
</gene>
<evidence type="ECO:0000313" key="3">
    <source>
        <dbReference type="EMBL" id="MVQ28621.1"/>
    </source>
</evidence>
<sequence length="95" mass="10287">MDTTLNHDDLDRLARRRAGAKLGWMIHATVFVAVNLLLAFLSASSGRGWAIYPALGWSIGLAVHGVLVYGLGGGSGLYAQLVQRERARLAARDPW</sequence>
<feature type="transmembrane region" description="Helical" evidence="1">
    <location>
        <begin position="55"/>
        <end position="79"/>
    </location>
</feature>
<proteinExistence type="predicted"/>
<feature type="domain" description="2TM" evidence="2">
    <location>
        <begin position="14"/>
        <end position="71"/>
    </location>
</feature>
<organism evidence="3 4">
    <name type="scientific">Ramlibacter pinisoli</name>
    <dbReference type="NCBI Taxonomy" id="2682844"/>
    <lineage>
        <taxon>Bacteria</taxon>
        <taxon>Pseudomonadati</taxon>
        <taxon>Pseudomonadota</taxon>
        <taxon>Betaproteobacteria</taxon>
        <taxon>Burkholderiales</taxon>
        <taxon>Comamonadaceae</taxon>
        <taxon>Ramlibacter</taxon>
    </lineage>
</organism>